<reference evidence="6 7" key="1">
    <citation type="journal article" date="2017" name="Genome Biol.">
        <title>New reference genome sequences of hot pepper reveal the massive evolution of plant disease-resistance genes by retroduplication.</title>
        <authorList>
            <person name="Kim S."/>
            <person name="Park J."/>
            <person name="Yeom S.I."/>
            <person name="Kim Y.M."/>
            <person name="Seo E."/>
            <person name="Kim K.T."/>
            <person name="Kim M.S."/>
            <person name="Lee J.M."/>
            <person name="Cheong K."/>
            <person name="Shin H.S."/>
            <person name="Kim S.B."/>
            <person name="Han K."/>
            <person name="Lee J."/>
            <person name="Park M."/>
            <person name="Lee H.A."/>
            <person name="Lee H.Y."/>
            <person name="Lee Y."/>
            <person name="Oh S."/>
            <person name="Lee J.H."/>
            <person name="Choi E."/>
            <person name="Choi E."/>
            <person name="Lee S.E."/>
            <person name="Jeon J."/>
            <person name="Kim H."/>
            <person name="Choi G."/>
            <person name="Song H."/>
            <person name="Lee J."/>
            <person name="Lee S.C."/>
            <person name="Kwon J.K."/>
            <person name="Lee H.Y."/>
            <person name="Koo N."/>
            <person name="Hong Y."/>
            <person name="Kim R.W."/>
            <person name="Kang W.H."/>
            <person name="Huh J.H."/>
            <person name="Kang B.C."/>
            <person name="Yang T.J."/>
            <person name="Lee Y.H."/>
            <person name="Bennetzen J.L."/>
            <person name="Choi D."/>
        </authorList>
    </citation>
    <scope>NUCLEOTIDE SEQUENCE [LARGE SCALE GENOMIC DNA]</scope>
    <source>
        <strain evidence="7">cv. PBC81</strain>
    </source>
</reference>
<evidence type="ECO:0000313" key="7">
    <source>
        <dbReference type="Proteomes" id="UP000224567"/>
    </source>
</evidence>
<keyword evidence="2" id="KW-0645">Protease</keyword>
<feature type="domain" description="Ubiquitin-like protease family profile" evidence="5">
    <location>
        <begin position="88"/>
        <end position="274"/>
    </location>
</feature>
<dbReference type="AlphaFoldDB" id="A0A2G2VNH9"/>
<organism evidence="6 7">
    <name type="scientific">Capsicum baccatum</name>
    <name type="common">Peruvian pepper</name>
    <dbReference type="NCBI Taxonomy" id="33114"/>
    <lineage>
        <taxon>Eukaryota</taxon>
        <taxon>Viridiplantae</taxon>
        <taxon>Streptophyta</taxon>
        <taxon>Embryophyta</taxon>
        <taxon>Tracheophyta</taxon>
        <taxon>Spermatophyta</taxon>
        <taxon>Magnoliopsida</taxon>
        <taxon>eudicotyledons</taxon>
        <taxon>Gunneridae</taxon>
        <taxon>Pentapetalae</taxon>
        <taxon>asterids</taxon>
        <taxon>lamiids</taxon>
        <taxon>Solanales</taxon>
        <taxon>Solanaceae</taxon>
        <taxon>Solanoideae</taxon>
        <taxon>Capsiceae</taxon>
        <taxon>Capsicum</taxon>
    </lineage>
</organism>
<dbReference type="Gene3D" id="3.40.395.10">
    <property type="entry name" value="Adenoviral Proteinase, Chain A"/>
    <property type="match status" value="1"/>
</dbReference>
<dbReference type="OrthoDB" id="1305543at2759"/>
<dbReference type="InterPro" id="IPR038765">
    <property type="entry name" value="Papain-like_cys_pep_sf"/>
</dbReference>
<feature type="region of interest" description="Disordered" evidence="4">
    <location>
        <begin position="45"/>
        <end position="70"/>
    </location>
</feature>
<reference evidence="7" key="2">
    <citation type="journal article" date="2017" name="J. Anim. Genet.">
        <title>Multiple reference genome sequences of hot pepper reveal the massive evolution of plant disease resistance genes by retroduplication.</title>
        <authorList>
            <person name="Kim S."/>
            <person name="Park J."/>
            <person name="Yeom S.-I."/>
            <person name="Kim Y.-M."/>
            <person name="Seo E."/>
            <person name="Kim K.-T."/>
            <person name="Kim M.-S."/>
            <person name="Lee J.M."/>
            <person name="Cheong K."/>
            <person name="Shin H.-S."/>
            <person name="Kim S.-B."/>
            <person name="Han K."/>
            <person name="Lee J."/>
            <person name="Park M."/>
            <person name="Lee H.-A."/>
            <person name="Lee H.-Y."/>
            <person name="Lee Y."/>
            <person name="Oh S."/>
            <person name="Lee J.H."/>
            <person name="Choi E."/>
            <person name="Choi E."/>
            <person name="Lee S.E."/>
            <person name="Jeon J."/>
            <person name="Kim H."/>
            <person name="Choi G."/>
            <person name="Song H."/>
            <person name="Lee J."/>
            <person name="Lee S.-C."/>
            <person name="Kwon J.-K."/>
            <person name="Lee H.-Y."/>
            <person name="Koo N."/>
            <person name="Hong Y."/>
            <person name="Kim R.W."/>
            <person name="Kang W.-H."/>
            <person name="Huh J.H."/>
            <person name="Kang B.-C."/>
            <person name="Yang T.-J."/>
            <person name="Lee Y.-H."/>
            <person name="Bennetzen J.L."/>
            <person name="Choi D."/>
        </authorList>
    </citation>
    <scope>NUCLEOTIDE SEQUENCE [LARGE SCALE GENOMIC DNA]</scope>
    <source>
        <strain evidence="7">cv. PBC81</strain>
    </source>
</reference>
<name>A0A2G2VNH9_CAPBA</name>
<keyword evidence="3" id="KW-0378">Hydrolase</keyword>
<evidence type="ECO:0000256" key="2">
    <source>
        <dbReference type="ARBA" id="ARBA00022670"/>
    </source>
</evidence>
<evidence type="ECO:0000256" key="4">
    <source>
        <dbReference type="SAM" id="MobiDB-lite"/>
    </source>
</evidence>
<sequence length="274" mass="31414">MQTLSDPEVIDKIKKDFFGATTIIRKTILEGGLVVVDDDDSGSVTPQNPIGLDWHPKPRSPGRTRSNTLEATNEQLNITVVNQSTTSMEVEKVDLVSLGEWKNYSFEGFNNSDEALKKLTKLINNYLEWIVDGMLKHHTGRFCQQQSKVSQTEECLINIIKDFSIPAGLPWHLVEEVYIPINYGDEFHWVLAVIVLKERRIRVYDSMMGRIHSAPSLEIQKLSKILLTYLDISGFLDQKVHTNWSTIEAYWDKMGNLFDIEYVERIDQQPIGSR</sequence>
<dbReference type="PANTHER" id="PTHR31470">
    <property type="entry name" value="CYSTEINE PROTEINASES SUPERFAMILY PROTEIN-RELATED-RELATED"/>
    <property type="match status" value="1"/>
</dbReference>
<evidence type="ECO:0000313" key="6">
    <source>
        <dbReference type="EMBL" id="PHT34530.1"/>
    </source>
</evidence>
<dbReference type="GO" id="GO:0008234">
    <property type="term" value="F:cysteine-type peptidase activity"/>
    <property type="evidence" value="ECO:0007669"/>
    <property type="project" value="InterPro"/>
</dbReference>
<protein>
    <recommendedName>
        <fullName evidence="5">Ubiquitin-like protease family profile domain-containing protein</fullName>
    </recommendedName>
</protein>
<keyword evidence="7" id="KW-1185">Reference proteome</keyword>
<dbReference type="Pfam" id="PF02902">
    <property type="entry name" value="Peptidase_C48"/>
    <property type="match status" value="1"/>
</dbReference>
<evidence type="ECO:0000256" key="3">
    <source>
        <dbReference type="ARBA" id="ARBA00022801"/>
    </source>
</evidence>
<comment type="caution">
    <text evidence="6">The sequence shown here is derived from an EMBL/GenBank/DDBJ whole genome shotgun (WGS) entry which is preliminary data.</text>
</comment>
<gene>
    <name evidence="6" type="ORF">CQW23_26330</name>
</gene>
<evidence type="ECO:0000259" key="5">
    <source>
        <dbReference type="PROSITE" id="PS50600"/>
    </source>
</evidence>
<dbReference type="PROSITE" id="PS50600">
    <property type="entry name" value="ULP_PROTEASE"/>
    <property type="match status" value="1"/>
</dbReference>
<dbReference type="InterPro" id="IPR003653">
    <property type="entry name" value="Peptidase_C48_C"/>
</dbReference>
<dbReference type="Proteomes" id="UP000224567">
    <property type="component" value="Unassembled WGS sequence"/>
</dbReference>
<comment type="similarity">
    <text evidence="1">Belongs to the peptidase C48 family.</text>
</comment>
<proteinExistence type="inferred from homology"/>
<evidence type="ECO:0000256" key="1">
    <source>
        <dbReference type="ARBA" id="ARBA00005234"/>
    </source>
</evidence>
<dbReference type="GO" id="GO:0006508">
    <property type="term" value="P:proteolysis"/>
    <property type="evidence" value="ECO:0007669"/>
    <property type="project" value="UniProtKB-KW"/>
</dbReference>
<dbReference type="PANTHER" id="PTHR31470:SF46">
    <property type="entry name" value="ULP1 PROTEASE FAMILY, C-TERMINAL CATALYTIC DOMAIN CONTAINING PROTEIN"/>
    <property type="match status" value="1"/>
</dbReference>
<accession>A0A2G2VNH9</accession>
<dbReference type="EMBL" id="MLFT02000011">
    <property type="protein sequence ID" value="PHT34530.1"/>
    <property type="molecule type" value="Genomic_DNA"/>
</dbReference>
<dbReference type="SUPFAM" id="SSF54001">
    <property type="entry name" value="Cysteine proteinases"/>
    <property type="match status" value="1"/>
</dbReference>